<comment type="caution">
    <text evidence="3">The sequence shown here is derived from an EMBL/GenBank/DDBJ whole genome shotgun (WGS) entry which is preliminary data.</text>
</comment>
<keyword evidence="4" id="KW-1185">Reference proteome</keyword>
<sequence length="136" mass="14693">MSVATFGAVVPPALLSPPLCAVLELARLGRWLQPPAELEGRSVALTLTDLGLRHGLCCRDGRFRPHGVADAELSLSASLADVLLLLAGQVDADTLFFQRRLAIAGDTELGLVVKNWLDAQERPAWLTRLAARWSPM</sequence>
<dbReference type="UniPathway" id="UPA00232"/>
<name>A0A318KNH2_9NEIS</name>
<feature type="domain" description="SCP2" evidence="2">
    <location>
        <begin position="37"/>
        <end position="118"/>
    </location>
</feature>
<dbReference type="InterPro" id="IPR016830">
    <property type="entry name" value="UbiT"/>
</dbReference>
<keyword evidence="1" id="KW-0831">Ubiquinone biosynthesis</keyword>
<organism evidence="3 4">
    <name type="scientific">Rivihabitans pingtungensis</name>
    <dbReference type="NCBI Taxonomy" id="1054498"/>
    <lineage>
        <taxon>Bacteria</taxon>
        <taxon>Pseudomonadati</taxon>
        <taxon>Pseudomonadota</taxon>
        <taxon>Betaproteobacteria</taxon>
        <taxon>Neisseriales</taxon>
        <taxon>Aquaspirillaceae</taxon>
        <taxon>Rivihabitans</taxon>
    </lineage>
</organism>
<dbReference type="HAMAP" id="MF_02231">
    <property type="entry name" value="UbiT"/>
    <property type="match status" value="1"/>
</dbReference>
<proteinExistence type="inferred from homology"/>
<evidence type="ECO:0000259" key="2">
    <source>
        <dbReference type="Pfam" id="PF02036"/>
    </source>
</evidence>
<dbReference type="RefSeq" id="WP_110391454.1">
    <property type="nucleotide sequence ID" value="NZ_CALCOA010000282.1"/>
</dbReference>
<dbReference type="InterPro" id="IPR003033">
    <property type="entry name" value="SCP2_sterol-bd_dom"/>
</dbReference>
<dbReference type="Pfam" id="PF02036">
    <property type="entry name" value="SCP2"/>
    <property type="match status" value="1"/>
</dbReference>
<dbReference type="SUPFAM" id="SSF55718">
    <property type="entry name" value="SCP-like"/>
    <property type="match status" value="1"/>
</dbReference>
<dbReference type="AlphaFoldDB" id="A0A318KNH2"/>
<gene>
    <name evidence="1" type="primary">ubiT</name>
    <name evidence="3" type="ORF">DFR34_11835</name>
</gene>
<comment type="similarity">
    <text evidence="1">Belongs to the UbiT family.</text>
</comment>
<comment type="pathway">
    <text evidence="1">Cofactor biosynthesis; ubiquinone biosynthesis.</text>
</comment>
<dbReference type="InterPro" id="IPR036527">
    <property type="entry name" value="SCP2_sterol-bd_dom_sf"/>
</dbReference>
<comment type="function">
    <text evidence="1">Required for O(2)-independent ubiquinone (coenzyme Q) biosynthesis. Likely functions as an accessory factor.</text>
</comment>
<dbReference type="EMBL" id="QJKI01000018">
    <property type="protein sequence ID" value="PXX77226.1"/>
    <property type="molecule type" value="Genomic_DNA"/>
</dbReference>
<accession>A0A318KNH2</accession>
<reference evidence="3 4" key="1">
    <citation type="submission" date="2018-05" db="EMBL/GenBank/DDBJ databases">
        <title>Genomic Encyclopedia of Type Strains, Phase IV (KMG-IV): sequencing the most valuable type-strain genomes for metagenomic binning, comparative biology and taxonomic classification.</title>
        <authorList>
            <person name="Goeker M."/>
        </authorList>
    </citation>
    <scope>NUCLEOTIDE SEQUENCE [LARGE SCALE GENOMIC DNA]</scope>
    <source>
        <strain evidence="3 4">DSM 29661</strain>
    </source>
</reference>
<evidence type="ECO:0000256" key="1">
    <source>
        <dbReference type="HAMAP-Rule" id="MF_02231"/>
    </source>
</evidence>
<evidence type="ECO:0000313" key="4">
    <source>
        <dbReference type="Proteomes" id="UP000247555"/>
    </source>
</evidence>
<dbReference type="GO" id="GO:0006744">
    <property type="term" value="P:ubiquinone biosynthetic process"/>
    <property type="evidence" value="ECO:0007669"/>
    <property type="project" value="UniProtKB-UniRule"/>
</dbReference>
<evidence type="ECO:0000313" key="3">
    <source>
        <dbReference type="EMBL" id="PXX77226.1"/>
    </source>
</evidence>
<dbReference type="Proteomes" id="UP000247555">
    <property type="component" value="Unassembled WGS sequence"/>
</dbReference>
<dbReference type="OrthoDB" id="5292463at2"/>
<protein>
    <recommendedName>
        <fullName evidence="1">Ubiquinone biosynthesis accessory factor UbiT</fullName>
    </recommendedName>
</protein>